<dbReference type="PANTHER" id="PTHR10094:SF25">
    <property type="entry name" value="SCP2 STEROL-BINDING DOMAIN-CONTAINING PROTEIN 1"/>
    <property type="match status" value="1"/>
</dbReference>
<evidence type="ECO:0000313" key="2">
    <source>
        <dbReference type="EMBL" id="SIS94270.1"/>
    </source>
</evidence>
<dbReference type="STRING" id="619304.SAMN05421760_108107"/>
<accession>A0A1N7N7F2</accession>
<dbReference type="GO" id="GO:0005829">
    <property type="term" value="C:cytosol"/>
    <property type="evidence" value="ECO:0007669"/>
    <property type="project" value="TreeGrafter"/>
</dbReference>
<feature type="domain" description="SCP2" evidence="1">
    <location>
        <begin position="12"/>
        <end position="102"/>
    </location>
</feature>
<dbReference type="SUPFAM" id="SSF55718">
    <property type="entry name" value="SCP-like"/>
    <property type="match status" value="1"/>
</dbReference>
<keyword evidence="3" id="KW-1185">Reference proteome</keyword>
<name>A0A1N7N7F2_9GAMM</name>
<protein>
    <submittedName>
        <fullName evidence="2">Putative sterol carrier protein</fullName>
    </submittedName>
</protein>
<dbReference type="PANTHER" id="PTHR10094">
    <property type="entry name" value="STEROL CARRIER PROTEIN 2 SCP-2 FAMILY PROTEIN"/>
    <property type="match status" value="1"/>
</dbReference>
<dbReference type="Pfam" id="PF02036">
    <property type="entry name" value="SCP2"/>
    <property type="match status" value="1"/>
</dbReference>
<organism evidence="2 3">
    <name type="scientific">Neptunomonas antarctica</name>
    <dbReference type="NCBI Taxonomy" id="619304"/>
    <lineage>
        <taxon>Bacteria</taxon>
        <taxon>Pseudomonadati</taxon>
        <taxon>Pseudomonadota</taxon>
        <taxon>Gammaproteobacteria</taxon>
        <taxon>Oceanospirillales</taxon>
        <taxon>Oceanospirillaceae</taxon>
        <taxon>Neptunomonas</taxon>
    </lineage>
</organism>
<reference evidence="3" key="1">
    <citation type="submission" date="2017-01" db="EMBL/GenBank/DDBJ databases">
        <authorList>
            <person name="Varghese N."/>
            <person name="Submissions S."/>
        </authorList>
    </citation>
    <scope>NUCLEOTIDE SEQUENCE [LARGE SCALE GENOMIC DNA]</scope>
    <source>
        <strain evidence="3">DSM 22306</strain>
    </source>
</reference>
<proteinExistence type="predicted"/>
<dbReference type="EMBL" id="FTOE01000008">
    <property type="protein sequence ID" value="SIS94270.1"/>
    <property type="molecule type" value="Genomic_DNA"/>
</dbReference>
<dbReference type="InterPro" id="IPR003033">
    <property type="entry name" value="SCP2_sterol-bd_dom"/>
</dbReference>
<dbReference type="Proteomes" id="UP000185999">
    <property type="component" value="Unassembled WGS sequence"/>
</dbReference>
<evidence type="ECO:0000259" key="1">
    <source>
        <dbReference type="Pfam" id="PF02036"/>
    </source>
</evidence>
<dbReference type="InterPro" id="IPR036527">
    <property type="entry name" value="SCP2_sterol-bd_dom_sf"/>
</dbReference>
<dbReference type="OrthoDB" id="9809312at2"/>
<sequence>MSDLSKIFEEMKTRFNSAAAAGLDVVFQYQIDDGEPYHVTVTEGSCEVGQGEHDEPSVTLSMDSETLKEVVSGETDGMQAFMTGRIRADGDIMLATRLTALFPVA</sequence>
<dbReference type="AlphaFoldDB" id="A0A1N7N7F2"/>
<dbReference type="RefSeq" id="WP_054341240.1">
    <property type="nucleotide sequence ID" value="NZ_FTOE01000008.1"/>
</dbReference>
<dbReference type="Gene3D" id="3.30.1050.10">
    <property type="entry name" value="SCP2 sterol-binding domain"/>
    <property type="match status" value="1"/>
</dbReference>
<gene>
    <name evidence="2" type="ORF">SAMN05421760_108107</name>
</gene>
<evidence type="ECO:0000313" key="3">
    <source>
        <dbReference type="Proteomes" id="UP000185999"/>
    </source>
</evidence>